<accession>A0ABD2PPW4</accession>
<name>A0ABD2PPW4_9PLAT</name>
<proteinExistence type="predicted"/>
<sequence length="297" mass="34250">MSAIGNEMKQKEPLLKEFLVSFENRDKLQSWLRDADSLETIDLLASLLEPGQVSKLLRNDNLSAYTARANIQTFGIEYRDGQGEEAVRGYCKIVQLLLEIINSNALDVLQMKEFYEEAINLILARQGKPEEHVTISEMSECNTFLEKLFDETPKYGDEHVNAWKYKLLRISADWKQPGLDAASKIKVCEMHCLYFGKFVHQALFEMIIQGRNNVGKNLLEFLKSFESKEDLHNWLTMKETCSTVDLLFFVLPAAKIQELINKSDKYHAFICEKLSLSHTLKEFVLSSQKLAEHLYQI</sequence>
<protein>
    <submittedName>
        <fullName evidence="1">Uncharacterized protein</fullName>
    </submittedName>
</protein>
<feature type="non-terminal residue" evidence="1">
    <location>
        <position position="297"/>
    </location>
</feature>
<keyword evidence="2" id="KW-1185">Reference proteome</keyword>
<gene>
    <name evidence="1" type="ORF">Ciccas_011912</name>
</gene>
<dbReference type="Proteomes" id="UP001626550">
    <property type="component" value="Unassembled WGS sequence"/>
</dbReference>
<organism evidence="1 2">
    <name type="scientific">Cichlidogyrus casuarinus</name>
    <dbReference type="NCBI Taxonomy" id="1844966"/>
    <lineage>
        <taxon>Eukaryota</taxon>
        <taxon>Metazoa</taxon>
        <taxon>Spiralia</taxon>
        <taxon>Lophotrochozoa</taxon>
        <taxon>Platyhelminthes</taxon>
        <taxon>Monogenea</taxon>
        <taxon>Monopisthocotylea</taxon>
        <taxon>Dactylogyridea</taxon>
        <taxon>Ancyrocephalidae</taxon>
        <taxon>Cichlidogyrus</taxon>
    </lineage>
</organism>
<evidence type="ECO:0000313" key="1">
    <source>
        <dbReference type="EMBL" id="KAL3309542.1"/>
    </source>
</evidence>
<evidence type="ECO:0000313" key="2">
    <source>
        <dbReference type="Proteomes" id="UP001626550"/>
    </source>
</evidence>
<dbReference type="EMBL" id="JBJKFK010003801">
    <property type="protein sequence ID" value="KAL3309542.1"/>
    <property type="molecule type" value="Genomic_DNA"/>
</dbReference>
<comment type="caution">
    <text evidence="1">The sequence shown here is derived from an EMBL/GenBank/DDBJ whole genome shotgun (WGS) entry which is preliminary data.</text>
</comment>
<reference evidence="1 2" key="1">
    <citation type="submission" date="2024-11" db="EMBL/GenBank/DDBJ databases">
        <title>Adaptive evolution of stress response genes in parasites aligns with host niche diversity.</title>
        <authorList>
            <person name="Hahn C."/>
            <person name="Resl P."/>
        </authorList>
    </citation>
    <scope>NUCLEOTIDE SEQUENCE [LARGE SCALE GENOMIC DNA]</scope>
    <source>
        <strain evidence="1">EGGRZ-B1_66</strain>
        <tissue evidence="1">Body</tissue>
    </source>
</reference>
<dbReference type="AlphaFoldDB" id="A0ABD2PPW4"/>